<dbReference type="SUPFAM" id="SSF56112">
    <property type="entry name" value="Protein kinase-like (PK-like)"/>
    <property type="match status" value="1"/>
</dbReference>
<dbReference type="SMART" id="SM01344">
    <property type="entry name" value="NUC194"/>
    <property type="match status" value="1"/>
</dbReference>
<dbReference type="InterPro" id="IPR006195">
    <property type="entry name" value="aa-tRNA-synth_II"/>
</dbReference>
<dbReference type="GO" id="GO:0033153">
    <property type="term" value="P:T cell receptor V(D)J recombination"/>
    <property type="evidence" value="ECO:0007669"/>
    <property type="project" value="Ensembl"/>
</dbReference>
<dbReference type="Proteomes" id="UP000007303">
    <property type="component" value="Unassembled WGS sequence"/>
</dbReference>
<dbReference type="GO" id="GO:0005524">
    <property type="term" value="F:ATP binding"/>
    <property type="evidence" value="ECO:0007669"/>
    <property type="project" value="InterPro"/>
</dbReference>
<keyword evidence="4" id="KW-0418">Kinase</keyword>
<dbReference type="InterPro" id="IPR004364">
    <property type="entry name" value="Aa-tRNA-synt_II"/>
</dbReference>
<dbReference type="InterPro" id="IPR046803">
    <property type="entry name" value="DNAPKcs_CC1-2"/>
</dbReference>
<dbReference type="InterPro" id="IPR011009">
    <property type="entry name" value="Kinase-like_dom_sf"/>
</dbReference>
<dbReference type="Pfam" id="PF00152">
    <property type="entry name" value="tRNA-synt_2"/>
    <property type="match status" value="1"/>
</dbReference>
<dbReference type="SMART" id="SM00146">
    <property type="entry name" value="PI3Kc"/>
    <property type="match status" value="1"/>
</dbReference>
<evidence type="ECO:0000256" key="2">
    <source>
        <dbReference type="ARBA" id="ARBA00022679"/>
    </source>
</evidence>
<dbReference type="HOGENOM" id="CLU_226969_0_0_1"/>
<reference evidence="9" key="3">
    <citation type="submission" date="2025-09" db="UniProtKB">
        <authorList>
            <consortium name="Ensembl"/>
        </authorList>
    </citation>
    <scope>IDENTIFICATION</scope>
</reference>
<dbReference type="GO" id="GO:0004674">
    <property type="term" value="F:protein serine/threonine kinase activity"/>
    <property type="evidence" value="ECO:0007669"/>
    <property type="project" value="TreeGrafter"/>
</dbReference>
<dbReference type="GO" id="GO:0006418">
    <property type="term" value="P:tRNA aminoacylation for protein translation"/>
    <property type="evidence" value="ECO:0007669"/>
    <property type="project" value="InterPro"/>
</dbReference>
<dbReference type="GO" id="GO:0005634">
    <property type="term" value="C:nucleus"/>
    <property type="evidence" value="ECO:0007669"/>
    <property type="project" value="InterPro"/>
</dbReference>
<dbReference type="GO" id="GO:0006303">
    <property type="term" value="P:double-strand break repair via nonhomologous end joining"/>
    <property type="evidence" value="ECO:0007669"/>
    <property type="project" value="InterPro"/>
</dbReference>
<dbReference type="InterPro" id="IPR012582">
    <property type="entry name" value="DNAPKcs_CC3"/>
</dbReference>
<keyword evidence="10" id="KW-1185">Reference proteome</keyword>
<reference evidence="10" key="1">
    <citation type="journal article" date="2004" name="Nature">
        <title>Genome duplication in the teleost fish Tetraodon nigroviridis reveals the early vertebrate proto-karyotype.</title>
        <authorList>
            <person name="Jaillon O."/>
            <person name="Aury J.-M."/>
            <person name="Brunet F."/>
            <person name="Petit J.-L."/>
            <person name="Stange-Thomann N."/>
            <person name="Mauceli E."/>
            <person name="Bouneau L."/>
            <person name="Fischer C."/>
            <person name="Ozouf-Costaz C."/>
            <person name="Bernot A."/>
            <person name="Nicaud S."/>
            <person name="Jaffe D."/>
            <person name="Fisher S."/>
            <person name="Lutfalla G."/>
            <person name="Dossat C."/>
            <person name="Segurens B."/>
            <person name="Dasilva C."/>
            <person name="Salanoubat M."/>
            <person name="Levy M."/>
            <person name="Boudet N."/>
            <person name="Castellano S."/>
            <person name="Anthouard V."/>
            <person name="Jubin C."/>
            <person name="Castelli V."/>
            <person name="Katinka M."/>
            <person name="Vacherie B."/>
            <person name="Biemont C."/>
            <person name="Skalli Z."/>
            <person name="Cattolico L."/>
            <person name="Poulain J."/>
            <person name="De Berardinis V."/>
            <person name="Cruaud C."/>
            <person name="Duprat S."/>
            <person name="Brottier P."/>
            <person name="Coutanceau J.-P."/>
            <person name="Gouzy J."/>
            <person name="Parra G."/>
            <person name="Lardier G."/>
            <person name="Chapple C."/>
            <person name="McKernan K.J."/>
            <person name="McEwan P."/>
            <person name="Bosak S."/>
            <person name="Kellis M."/>
            <person name="Volff J.-N."/>
            <person name="Guigo R."/>
            <person name="Zody M.C."/>
            <person name="Mesirov J."/>
            <person name="Lindblad-Toh K."/>
            <person name="Birren B."/>
            <person name="Nusbaum C."/>
            <person name="Kahn D."/>
            <person name="Robinson-Rechavi M."/>
            <person name="Laudet V."/>
            <person name="Schachter V."/>
            <person name="Quetier F."/>
            <person name="Saurin W."/>
            <person name="Scarpelli C."/>
            <person name="Wincker P."/>
            <person name="Lander E.S."/>
            <person name="Weissenbach J."/>
            <person name="Roest Crollius H."/>
        </authorList>
    </citation>
    <scope>NUCLEOTIDE SEQUENCE [LARGE SCALE GENOMIC DNA]</scope>
</reference>
<dbReference type="STRING" id="99883.ENSTNIP00000010060"/>
<evidence type="ECO:0000256" key="6">
    <source>
        <dbReference type="SAM" id="MobiDB-lite"/>
    </source>
</evidence>
<dbReference type="PROSITE" id="PS00916">
    <property type="entry name" value="PI3_4_KINASE_2"/>
    <property type="match status" value="1"/>
</dbReference>
<dbReference type="SUPFAM" id="SSF48371">
    <property type="entry name" value="ARM repeat"/>
    <property type="match status" value="3"/>
</dbReference>
<dbReference type="FunCoup" id="H3CP77">
    <property type="interactions" value="1063"/>
</dbReference>
<dbReference type="PROSITE" id="PS50290">
    <property type="entry name" value="PI3_4_KINASE_3"/>
    <property type="match status" value="1"/>
</dbReference>
<dbReference type="InterPro" id="IPR050517">
    <property type="entry name" value="DDR_Repair_Kinase"/>
</dbReference>
<evidence type="ECO:0000256" key="5">
    <source>
        <dbReference type="ARBA" id="ARBA00022840"/>
    </source>
</evidence>
<evidence type="ECO:0000313" key="9">
    <source>
        <dbReference type="Ensembl" id="ENSTNIP00000010060.1"/>
    </source>
</evidence>
<dbReference type="Pfam" id="PF08163">
    <property type="entry name" value="DNAPKcs_CC3"/>
    <property type="match status" value="1"/>
</dbReference>
<reference evidence="9" key="2">
    <citation type="submission" date="2025-08" db="UniProtKB">
        <authorList>
            <consortium name="Ensembl"/>
        </authorList>
    </citation>
    <scope>IDENTIFICATION</scope>
</reference>
<feature type="domain" description="Aminoacyl-transfer RNA synthetases class-II family profile" evidence="8">
    <location>
        <begin position="2557"/>
        <end position="3015"/>
    </location>
</feature>
<dbReference type="GeneTree" id="ENSGT00940000155633"/>
<name>H3CP77_TETNG</name>
<dbReference type="Pfam" id="PF20502">
    <property type="entry name" value="DNAPKcs_CC1-2"/>
    <property type="match status" value="2"/>
</dbReference>
<dbReference type="SUPFAM" id="SSF55681">
    <property type="entry name" value="Class II aaRS and biotin synthetases"/>
    <property type="match status" value="1"/>
</dbReference>
<evidence type="ECO:0000256" key="4">
    <source>
        <dbReference type="ARBA" id="ARBA00022777"/>
    </source>
</evidence>
<dbReference type="PROSITE" id="PS50862">
    <property type="entry name" value="AA_TRNA_LIGASE_II"/>
    <property type="match status" value="1"/>
</dbReference>
<keyword evidence="3" id="KW-0547">Nucleotide-binding</keyword>
<evidence type="ECO:0000256" key="1">
    <source>
        <dbReference type="ARBA" id="ARBA00022598"/>
    </source>
</evidence>
<evidence type="ECO:0000313" key="10">
    <source>
        <dbReference type="Proteomes" id="UP000007303"/>
    </source>
</evidence>
<organism evidence="9 10">
    <name type="scientific">Tetraodon nigroviridis</name>
    <name type="common">Spotted green pufferfish</name>
    <name type="synonym">Chelonodon nigroviridis</name>
    <dbReference type="NCBI Taxonomy" id="99883"/>
    <lineage>
        <taxon>Eukaryota</taxon>
        <taxon>Metazoa</taxon>
        <taxon>Chordata</taxon>
        <taxon>Craniata</taxon>
        <taxon>Vertebrata</taxon>
        <taxon>Euteleostomi</taxon>
        <taxon>Actinopterygii</taxon>
        <taxon>Neopterygii</taxon>
        <taxon>Teleostei</taxon>
        <taxon>Neoteleostei</taxon>
        <taxon>Acanthomorphata</taxon>
        <taxon>Eupercaria</taxon>
        <taxon>Tetraodontiformes</taxon>
        <taxon>Tetradontoidea</taxon>
        <taxon>Tetraodontidae</taxon>
        <taxon>Tetraodon</taxon>
    </lineage>
</organism>
<proteinExistence type="predicted"/>
<dbReference type="InterPro" id="IPR016024">
    <property type="entry name" value="ARM-type_fold"/>
</dbReference>
<dbReference type="GO" id="GO:0000723">
    <property type="term" value="P:telomere maintenance"/>
    <property type="evidence" value="ECO:0007669"/>
    <property type="project" value="TreeGrafter"/>
</dbReference>
<dbReference type="InterPro" id="IPR046804">
    <property type="entry name" value="DNA-PKcs_N"/>
</dbReference>
<dbReference type="Pfam" id="PF20500">
    <property type="entry name" value="DNA-PKcs_N"/>
    <property type="match status" value="1"/>
</dbReference>
<dbReference type="PANTHER" id="PTHR11139:SF68">
    <property type="entry name" value="DNA-DEPENDENT PROTEIN KINASE CATALYTIC SUBUNIT"/>
    <property type="match status" value="1"/>
</dbReference>
<sequence>LFLQVLQKTKASSVAADFQICEIFNRYYNELCQRNKLPDSVLEKVYELLGVLAEVHPSDMVNNSDKLYKAILGELKEQMTSSTREPKLLVVAGCLRGLSALMINFTKTMEDDPSTLKEIFQYALKTVKPQKEINRYAITIGKYSHCSEMSHISHLEIFPLFESVSSSAGLQLLEKHAFQFRSCFMDHYRTLFEVMSKLCGHINPDMKKTSSYALEAFLKQIPEVYTPVLERLLVVQFDSFPQYSEKMQSTCCRSILKVLLAMASKGPVLWGFISSVVHQGLIRVCSKPITIEGKDTISTESSEVRVGKWKVPSSQNYLPLYKALLDCDQLKDSGFLDGAFESLNAALLPLSRLVYDMCVKSILQIVAKLDLSVKKLTDEETPDDDAPVLPSSDPTAHLLPNKVKDFTAFMNLVDFCSELLLNQQLGYFRSWVYPLSHELIFYSIRNPLVSGFYRLLTVAMKIAKKIKYYQGVDLKGVTSQQTEPVKRACFALFSKFGKEVCVRMKQYKDELLASCLTFVLSLHHNIIALDIKAYFPALEVALKLGLSHVPLANAALDALEDWSSNIPLETMQPCYSSLLPLLDGYLKVHLSLNRDDSSWEVMSAVSSTRHNRVMTRLMKKSDQLLLEDAPLAMVRLRVVKLLGHLGGKINRNLVTVVSSEEMMKKFVAWDSERRLTFAVPFADMKPVIYLDPFLPRISELALSTSDRQTKVLACELLHCLVIYMVGKSAQISEGENSLPPMYKLHKRLFPVLMRLACDVDQVTRQLFEPLVMQLIHWFTNNKKFESQDTVAVLEAIMVTVWLSIRIVYPNPPFNPLTFNPSTLSFFFFLVKSVIKSQRFQSLRHEGLHVRSVSCSEDGVVDSTDSTLRDFSGRCIGEFVKWSIKQTTPKQQEKSPTNMKSLFKRIYSLALHPNGFKRLGAALAFNSIYRLFREESSLVDHFVFEVLVIFVESLVLAHSDEQSMVQGTLQQCGSAIDHLKRIIKHKGTSLSQPSAKRRIPRRFPTDGNVCLSDVVLWLFEQCGRPQTECRHKCMELFYEFVPLLPGKKSLPQWLESMLERRGVAFLISRMEGGGLLSQPTLKVFSVRATLQWMDLLLASLDCYTTFISLHLIKPHHMISSAEDSSFLRAVHFFLTELAAHDLSAVESRFPLGKDPGGTSHFSPREIDQYNFSKCTIIVRLLEFTTMILIKGDQEFSTLLEKEIFVPAFFELVAVVVCEPSNVGFNVADVVVIKNLPEVCVPALKALLASPYRTLIESSVLGKISQQRLEELCAVDIYNSSTLNHDQMGAVLSSCKQIHKAGYLSSVLHTKIGQNDESFGSKLLMMVFKGIAPGRSRKALSSLDISAKTFADDLLQLAFSLNQQSEQLVDLLLNTMPVSESHCLNLLSFSHGEYFYSLFRTTINTELLRQLEITVPLLMKASSENPTMVSLLLNGMLDHSFGERSVKKAQEKQLVEEVLKGWECLSPWWAGLLATPETKTATILLLSKLLQIDSSVCSDSLHVAFRPVLSTFTSLLADKNFQLNLKSQTLLVLPFFTSLPEEFLAELQRALDSLVVSHFPIQSDEFAKGSLQRNNYMDCIRKLLDALELSQSPLLLKLMVGILCRDRKHVMEEQFQNCFQRIAKRCLCQCRRFRQHCGFCHGRKFANVNLASCTETRRGDWSRWSPTERQLQLLCTSYEMIQQAPVPVSSVLQAMMDRVLLPLATHCSSKGFTDFFVSNISDISAVLLGRFTKTNSKEYEIQVIKKTGCYKLMELMYSRLPKEEVYSKESCINKAYCRSDKTEGNELSKTLIKSCFEAFTENMTGESQLLELRRLYHCAAYNCAIAAISCSFSEPKFFHGFLFSEKPEKNQLVLENIIDLKRTYTFTVEIEVPLERKQKYVVIRKEVGETKDTPTYLSSQSYMVDSSLSEEMSQFDFSTGVQSFSFSSQRAEGRRHTAAKREPAEEMSPSQDAVVDLELDELNQHECMAALTGLIGHMHRNNITPKIDQGNTPGELPPWMKFLHTKLANPATHLNIRLFISKLIINTEEVFRPYAKYFLGPLMQIVVCGNNGGEGIHFMVVDIVVTVLSWTSVANPKGNTRDEVLANRLLEFLMKHSFHSKRAVFRHNLEIIRTLVECWKDCLHVPYSLIYDGFCGTDANNKNNSVGLQLLGIVLANNLPAYRDELKQRVCLDIIHKMTARLTPGQLQELLGSVTAFICHPSPVCRERMYDILMWILDNYSDEESMEDSTSVTILDTAKESLLQGLTEENEGLQLYVRNFWSKEKRLPTATLNRMLTVLQSLYSSKIEKGFLSLATNLLLELTSQSPDFKRSMFEYPLSECTFQEMYLPHMIRSMLKQLQSGELDQSLLSFTDKAMMVEERKKLLESHYSQELSLLYILQEDYDRAKYYSSYAFELFIQLGDLQFKNYSSLDTLMTQSRLTMLKSVQALAEIQEFLLFIKGDEDLQTECQSLSSVYRYQKLLQGTSFHIMVAAVATSPSVLGSIEADKAESVAKLSGVSWANRNPKAPGGHELHCDFWELIGLAPAGGADNLLNEDSDVDVQLNNRHMLIRGENVSKILRVRSTVTQCFRDHFFSRGYYEITPPTLVQTQVEDGYTLFKLNYFGEQVYLTQCSQLYLETCIPALGDTFCIAQSYRAEQSRTRRHLSEFTHVEAECPFISFDDLLNGLEDLICDVVDRVLKSPAGGLLHDINPTFKPPKRPFRRMNYTEAIEWLREHDIKKDDGTFYEFGEIIELYPAETLDLMTKEMMSVPCWMLIGWISQMVAMLDKPEGVAVQHCLEQIAECYPQALVYALMISSETYQFEDSAIGHKQHQFVSRCSQIYNKWLQNFDPKCKTSVPLYALAYRVTRKAKRAETVNNFSTVLQKVPSDLLKRAFLKMCNTPEAFLFLRSHFICSHALLCVSHWVLGIGDRHLSNFMINVETGGMIGIDFGHAFGSATQNFELKQLKKGGTWTEEVNTKEINWYPLQKDIREAPERVMTDTINEPILLCRFPAEIKSFYMQRCSEDKRLTESVDLLMPNVGEVVGGSMRTWDSEELLEGYRREGIDPTPYYWYTDQVGLSTAGLRSSCSRKPAWCLTEVTVCVSEEVRHLPSRGLRCGPGAFPHLAAEQTSHTRRLPVPSIHPTLPPLNTLAHSDVTALKCATHMFKRLFKLSFFPLLL</sequence>
<protein>
    <submittedName>
        <fullName evidence="9">Protein kinase, DNA-activated, catalytic subunit</fullName>
    </submittedName>
</protein>
<keyword evidence="1" id="KW-0436">Ligase</keyword>
<dbReference type="GO" id="GO:0004812">
    <property type="term" value="F:aminoacyl-tRNA ligase activity"/>
    <property type="evidence" value="ECO:0007669"/>
    <property type="project" value="InterPro"/>
</dbReference>
<feature type="domain" description="PI3K/PI4K catalytic" evidence="7">
    <location>
        <begin position="2766"/>
        <end position="3039"/>
    </location>
</feature>
<dbReference type="PANTHER" id="PTHR11139">
    <property type="entry name" value="ATAXIA TELANGIECTASIA MUTATED ATM -RELATED"/>
    <property type="match status" value="1"/>
</dbReference>
<feature type="compositionally biased region" description="Basic and acidic residues" evidence="6">
    <location>
        <begin position="1929"/>
        <end position="1942"/>
    </location>
</feature>
<evidence type="ECO:0000259" key="7">
    <source>
        <dbReference type="PROSITE" id="PS50290"/>
    </source>
</evidence>
<dbReference type="GO" id="GO:0008630">
    <property type="term" value="P:intrinsic apoptotic signaling pathway in response to DNA damage"/>
    <property type="evidence" value="ECO:0007669"/>
    <property type="project" value="TreeGrafter"/>
</dbReference>
<dbReference type="InterPro" id="IPR000403">
    <property type="entry name" value="PI3/4_kinase_cat_dom"/>
</dbReference>
<dbReference type="Gene3D" id="3.30.930.10">
    <property type="entry name" value="Bira Bifunctional Protein, Domain 2"/>
    <property type="match status" value="2"/>
</dbReference>
<dbReference type="GO" id="GO:0071707">
    <property type="term" value="P:immunoglobulin heavy chain V-D-J recombination"/>
    <property type="evidence" value="ECO:0007669"/>
    <property type="project" value="Ensembl"/>
</dbReference>
<keyword evidence="5" id="KW-0067">ATP-binding</keyword>
<dbReference type="Pfam" id="PF00454">
    <property type="entry name" value="PI3_PI4_kinase"/>
    <property type="match status" value="1"/>
</dbReference>
<dbReference type="GO" id="GO:0030183">
    <property type="term" value="P:B cell differentiation"/>
    <property type="evidence" value="ECO:0007669"/>
    <property type="project" value="Ensembl"/>
</dbReference>
<dbReference type="InterPro" id="IPR018936">
    <property type="entry name" value="PI3/4_kinase_CS"/>
</dbReference>
<accession>H3CP77</accession>
<dbReference type="InterPro" id="IPR045581">
    <property type="entry name" value="DNAPKcs_CC5"/>
</dbReference>
<keyword evidence="2" id="KW-0808">Transferase</keyword>
<feature type="region of interest" description="Disordered" evidence="6">
    <location>
        <begin position="1926"/>
        <end position="1949"/>
    </location>
</feature>
<dbReference type="OMA" id="NVYQVRY"/>
<evidence type="ECO:0000256" key="3">
    <source>
        <dbReference type="ARBA" id="ARBA00022741"/>
    </source>
</evidence>
<dbReference type="Ensembl" id="ENSTNIT00000010240.1">
    <property type="protein sequence ID" value="ENSTNIP00000010060.1"/>
    <property type="gene ID" value="ENSTNIG00000007257.1"/>
</dbReference>
<dbReference type="Pfam" id="PF19704">
    <property type="entry name" value="DNAPKcs_CC5"/>
    <property type="match status" value="2"/>
</dbReference>
<dbReference type="InterPro" id="IPR045864">
    <property type="entry name" value="aa-tRNA-synth_II/BPL/LPL"/>
</dbReference>
<dbReference type="InParanoid" id="H3CP77"/>
<evidence type="ECO:0000259" key="8">
    <source>
        <dbReference type="PROSITE" id="PS50862"/>
    </source>
</evidence>